<proteinExistence type="predicted"/>
<dbReference type="Gene3D" id="1.10.443.10">
    <property type="entry name" value="Intergrase catalytic core"/>
    <property type="match status" value="1"/>
</dbReference>
<feature type="compositionally biased region" description="Basic and acidic residues" evidence="3">
    <location>
        <begin position="345"/>
        <end position="354"/>
    </location>
</feature>
<comment type="caution">
    <text evidence="5">The sequence shown here is derived from an EMBL/GenBank/DDBJ whole genome shotgun (WGS) entry which is preliminary data.</text>
</comment>
<name>A0ABR5NFI6_9GAMM</name>
<dbReference type="RefSeq" id="WP_057505429.1">
    <property type="nucleotide sequence ID" value="NZ_LDJG01000042.1"/>
</dbReference>
<feature type="region of interest" description="Disordered" evidence="3">
    <location>
        <begin position="345"/>
        <end position="367"/>
    </location>
</feature>
<reference evidence="5 6" key="1">
    <citation type="submission" date="2015-05" db="EMBL/GenBank/DDBJ databases">
        <title>Genome sequencing and analysis of members of genus Stenotrophomonas.</title>
        <authorList>
            <person name="Patil P.P."/>
            <person name="Midha S."/>
            <person name="Patil P.B."/>
        </authorList>
    </citation>
    <scope>NUCLEOTIDE SEQUENCE [LARGE SCALE GENOMIC DNA]</scope>
    <source>
        <strain evidence="5 6">DSM 12575</strain>
    </source>
</reference>
<evidence type="ECO:0000259" key="4">
    <source>
        <dbReference type="PROSITE" id="PS51898"/>
    </source>
</evidence>
<dbReference type="SUPFAM" id="SSF56349">
    <property type="entry name" value="DNA breaking-rejoining enzymes"/>
    <property type="match status" value="1"/>
</dbReference>
<dbReference type="InterPro" id="IPR013762">
    <property type="entry name" value="Integrase-like_cat_sf"/>
</dbReference>
<dbReference type="PANTHER" id="PTHR30349:SF94">
    <property type="entry name" value="INTEGRASE_RECOMBINASE HI_1414-RELATED"/>
    <property type="match status" value="1"/>
</dbReference>
<feature type="domain" description="Tyr recombinase" evidence="4">
    <location>
        <begin position="178"/>
        <end position="353"/>
    </location>
</feature>
<keyword evidence="2" id="KW-0233">DNA recombination</keyword>
<dbReference type="PANTHER" id="PTHR30349">
    <property type="entry name" value="PHAGE INTEGRASE-RELATED"/>
    <property type="match status" value="1"/>
</dbReference>
<evidence type="ECO:0000256" key="2">
    <source>
        <dbReference type="ARBA" id="ARBA00023172"/>
    </source>
</evidence>
<dbReference type="InterPro" id="IPR002104">
    <property type="entry name" value="Integrase_catalytic"/>
</dbReference>
<dbReference type="Proteomes" id="UP000050902">
    <property type="component" value="Unassembled WGS sequence"/>
</dbReference>
<sequence length="367" mass="41333">MATFQTREGRTRAIVRRKGHPTRSKTFPTKTAARVWADRIEREMADLEARGGKPGEDITIGGLIDWRTEVLGGIKAVSKTQAGNMTRLRESLGDIPARSLTANHVIEHAQRRIQGTHMRADGVIIPACTAATMNVELGYLSELLKLAGPMKGLALATDPVADARPALRLLKLVGKSKRRDRRPTGEELRRLKERFQANAWRAEIPMADIVEFAVLTAKRESEITRLLWSDIDPATRTALLRDAKHPRKKMGNHKRFALLGEAWDIVQRQPRKEGEDRIFPYNSSSVGTAFTRACAALRIEDLHFHDLRHEATSRLFEAGYDIPEVASVTLHESWNDLKRYTHLRPETLHRDDHAPATPPRQESSAQP</sequence>
<evidence type="ECO:0000313" key="6">
    <source>
        <dbReference type="Proteomes" id="UP000050902"/>
    </source>
</evidence>
<dbReference type="InterPro" id="IPR050090">
    <property type="entry name" value="Tyrosine_recombinase_XerCD"/>
</dbReference>
<evidence type="ECO:0000256" key="1">
    <source>
        <dbReference type="ARBA" id="ARBA00022908"/>
    </source>
</evidence>
<dbReference type="EMBL" id="LDJG01000042">
    <property type="protein sequence ID" value="KRG53921.1"/>
    <property type="molecule type" value="Genomic_DNA"/>
</dbReference>
<organism evidence="5 6">
    <name type="scientific">Stenotrophomonas nitritireducens</name>
    <dbReference type="NCBI Taxonomy" id="83617"/>
    <lineage>
        <taxon>Bacteria</taxon>
        <taxon>Pseudomonadati</taxon>
        <taxon>Pseudomonadota</taxon>
        <taxon>Gammaproteobacteria</taxon>
        <taxon>Lysobacterales</taxon>
        <taxon>Lysobacteraceae</taxon>
        <taxon>Stenotrophomonas</taxon>
    </lineage>
</organism>
<dbReference type="PROSITE" id="PS51898">
    <property type="entry name" value="TYR_RECOMBINASE"/>
    <property type="match status" value="1"/>
</dbReference>
<gene>
    <name evidence="5" type="ORF">ABB22_17260</name>
</gene>
<accession>A0ABR5NFI6</accession>
<dbReference type="InterPro" id="IPR011010">
    <property type="entry name" value="DNA_brk_join_enz"/>
</dbReference>
<dbReference type="Pfam" id="PF00589">
    <property type="entry name" value="Phage_integrase"/>
    <property type="match status" value="1"/>
</dbReference>
<evidence type="ECO:0000256" key="3">
    <source>
        <dbReference type="SAM" id="MobiDB-lite"/>
    </source>
</evidence>
<keyword evidence="6" id="KW-1185">Reference proteome</keyword>
<keyword evidence="1" id="KW-0229">DNA integration</keyword>
<evidence type="ECO:0000313" key="5">
    <source>
        <dbReference type="EMBL" id="KRG53921.1"/>
    </source>
</evidence>
<protein>
    <recommendedName>
        <fullName evidence="4">Tyr recombinase domain-containing protein</fullName>
    </recommendedName>
</protein>
<dbReference type="CDD" id="cd00796">
    <property type="entry name" value="INT_Rci_Hp1_C"/>
    <property type="match status" value="1"/>
</dbReference>